<dbReference type="PROSITE" id="PS50092">
    <property type="entry name" value="TSP1"/>
    <property type="match status" value="2"/>
</dbReference>
<dbReference type="PRINTS" id="PR01705">
    <property type="entry name" value="TSP1REPEAT"/>
</dbReference>
<keyword evidence="1" id="KW-0677">Repeat</keyword>
<dbReference type="InterPro" id="IPR001190">
    <property type="entry name" value="SRCR"/>
</dbReference>
<gene>
    <name evidence="5" type="ORF">KUTeg_010145</name>
</gene>
<dbReference type="SMART" id="SM00209">
    <property type="entry name" value="TSP1"/>
    <property type="match status" value="2"/>
</dbReference>
<dbReference type="InterPro" id="IPR052065">
    <property type="entry name" value="Compl_asym_regulator"/>
</dbReference>
<name>A0ABQ9F5X4_TEGGR</name>
<dbReference type="Pfam" id="PF00530">
    <property type="entry name" value="SRCR"/>
    <property type="match status" value="1"/>
</dbReference>
<dbReference type="EMBL" id="JARBDR010000440">
    <property type="protein sequence ID" value="KAJ8312772.1"/>
    <property type="molecule type" value="Genomic_DNA"/>
</dbReference>
<feature type="disulfide bond" evidence="3">
    <location>
        <begin position="27"/>
        <end position="37"/>
    </location>
</feature>
<dbReference type="PANTHER" id="PTHR22906:SF21">
    <property type="entry name" value="SEMA DOMAIN-CONTAINING PROTEIN"/>
    <property type="match status" value="1"/>
</dbReference>
<feature type="domain" description="SRCR" evidence="4">
    <location>
        <begin position="1"/>
        <end position="58"/>
    </location>
</feature>
<dbReference type="Proteomes" id="UP001217089">
    <property type="component" value="Unassembled WGS sequence"/>
</dbReference>
<protein>
    <recommendedName>
        <fullName evidence="4">SRCR domain-containing protein</fullName>
    </recommendedName>
</protein>
<dbReference type="Pfam" id="PF00090">
    <property type="entry name" value="TSP_1"/>
    <property type="match status" value="2"/>
</dbReference>
<proteinExistence type="predicted"/>
<evidence type="ECO:0000256" key="2">
    <source>
        <dbReference type="ARBA" id="ARBA00023157"/>
    </source>
</evidence>
<evidence type="ECO:0000313" key="6">
    <source>
        <dbReference type="Proteomes" id="UP001217089"/>
    </source>
</evidence>
<dbReference type="PANTHER" id="PTHR22906">
    <property type="entry name" value="PROPERDIN"/>
    <property type="match status" value="1"/>
</dbReference>
<dbReference type="SUPFAM" id="SSF56487">
    <property type="entry name" value="SRCR-like"/>
    <property type="match status" value="1"/>
</dbReference>
<evidence type="ECO:0000313" key="5">
    <source>
        <dbReference type="EMBL" id="KAJ8312772.1"/>
    </source>
</evidence>
<keyword evidence="6" id="KW-1185">Reference proteome</keyword>
<dbReference type="Gene3D" id="2.20.100.10">
    <property type="entry name" value="Thrombospondin type-1 (TSP1) repeat"/>
    <property type="match status" value="2"/>
</dbReference>
<sequence length="226" mass="24909">MVLVELLTDDQAYGPGKENILLDDVQCEGIEPSIANCVHGEWSVTDCTQDEIVGVTCFQVFIFNYTFVPSLPKVKITSNITDLLFSCQGNGENGRIASKPCGVQTRSRECNNPEPKHEGLNCSGRYIEERECFTGQACPVDGKWSDWSYWTDCSETCGNGTHTRNRECNSPEPENGGLNCSGIEVENEVCYSGVGCPVLNVTVVHRPEVDSVVISMEETVQGRRLK</sequence>
<dbReference type="Gene3D" id="3.10.250.10">
    <property type="entry name" value="SRCR-like domain"/>
    <property type="match status" value="1"/>
</dbReference>
<evidence type="ECO:0000256" key="3">
    <source>
        <dbReference type="PROSITE-ProRule" id="PRU00196"/>
    </source>
</evidence>
<keyword evidence="2 3" id="KW-1015">Disulfide bond</keyword>
<reference evidence="5 6" key="1">
    <citation type="submission" date="2022-12" db="EMBL/GenBank/DDBJ databases">
        <title>Chromosome-level genome of Tegillarca granosa.</title>
        <authorList>
            <person name="Kim J."/>
        </authorList>
    </citation>
    <scope>NUCLEOTIDE SEQUENCE [LARGE SCALE GENOMIC DNA]</scope>
    <source>
        <strain evidence="5">Teg-2019</strain>
        <tissue evidence="5">Adductor muscle</tissue>
    </source>
</reference>
<dbReference type="InterPro" id="IPR000884">
    <property type="entry name" value="TSP1_rpt"/>
</dbReference>
<evidence type="ECO:0000256" key="1">
    <source>
        <dbReference type="ARBA" id="ARBA00022737"/>
    </source>
</evidence>
<organism evidence="5 6">
    <name type="scientific">Tegillarca granosa</name>
    <name type="common">Malaysian cockle</name>
    <name type="synonym">Anadara granosa</name>
    <dbReference type="NCBI Taxonomy" id="220873"/>
    <lineage>
        <taxon>Eukaryota</taxon>
        <taxon>Metazoa</taxon>
        <taxon>Spiralia</taxon>
        <taxon>Lophotrochozoa</taxon>
        <taxon>Mollusca</taxon>
        <taxon>Bivalvia</taxon>
        <taxon>Autobranchia</taxon>
        <taxon>Pteriomorphia</taxon>
        <taxon>Arcoida</taxon>
        <taxon>Arcoidea</taxon>
        <taxon>Arcidae</taxon>
        <taxon>Tegillarca</taxon>
    </lineage>
</organism>
<accession>A0ABQ9F5X4</accession>
<comment type="caution">
    <text evidence="5">The sequence shown here is derived from an EMBL/GenBank/DDBJ whole genome shotgun (WGS) entry which is preliminary data.</text>
</comment>
<dbReference type="SUPFAM" id="SSF82895">
    <property type="entry name" value="TSP-1 type 1 repeat"/>
    <property type="match status" value="2"/>
</dbReference>
<dbReference type="PROSITE" id="PS50287">
    <property type="entry name" value="SRCR_2"/>
    <property type="match status" value="1"/>
</dbReference>
<dbReference type="InterPro" id="IPR036772">
    <property type="entry name" value="SRCR-like_dom_sf"/>
</dbReference>
<comment type="caution">
    <text evidence="3">Lacks conserved residue(s) required for the propagation of feature annotation.</text>
</comment>
<dbReference type="InterPro" id="IPR036383">
    <property type="entry name" value="TSP1_rpt_sf"/>
</dbReference>
<evidence type="ECO:0000259" key="4">
    <source>
        <dbReference type="PROSITE" id="PS50287"/>
    </source>
</evidence>